<dbReference type="AlphaFoldDB" id="A0A974A673"/>
<keyword evidence="5" id="KW-1185">Reference proteome</keyword>
<feature type="region of interest" description="Disordered" evidence="1">
    <location>
        <begin position="210"/>
        <end position="242"/>
    </location>
</feature>
<accession>A0A974A673</accession>
<dbReference type="PROSITE" id="PS00409">
    <property type="entry name" value="PROKAR_NTER_METHYL"/>
    <property type="match status" value="1"/>
</dbReference>
<reference evidence="3" key="1">
    <citation type="submission" date="2020-06" db="EMBL/GenBank/DDBJ databases">
        <title>Whole Genome Sequence of Bradyrhizobium sp. Strain 1S1.</title>
        <authorList>
            <person name="Bromfield E.S.P."/>
            <person name="Cloutier S."/>
        </authorList>
    </citation>
    <scope>NUCLEOTIDE SEQUENCE [LARGE SCALE GENOMIC DNA]</scope>
    <source>
        <strain evidence="3">1S1</strain>
    </source>
</reference>
<reference evidence="4" key="2">
    <citation type="journal article" date="2021" name="Int. J. Syst. Evol. Microbiol.">
        <title>Bradyrhizobium septentrionale sp. nov. (sv. septentrionale) and Bradyrhizobium quebecense sp. nov. (sv. septentrionale) associated with legumes native to Canada possess rearranged symbiosis genes and numerous insertion sequences.</title>
        <authorList>
            <person name="Bromfield E.S.P."/>
            <person name="Cloutier S."/>
        </authorList>
    </citation>
    <scope>NUCLEOTIDE SEQUENCE</scope>
    <source>
        <strain evidence="4">5S5</strain>
    </source>
</reference>
<feature type="compositionally biased region" description="Polar residues" evidence="1">
    <location>
        <begin position="227"/>
        <end position="242"/>
    </location>
</feature>
<dbReference type="NCBIfam" id="TIGR02532">
    <property type="entry name" value="IV_pilin_GFxxxE"/>
    <property type="match status" value="1"/>
</dbReference>
<feature type="transmembrane region" description="Helical" evidence="2">
    <location>
        <begin position="21"/>
        <end position="42"/>
    </location>
</feature>
<dbReference type="EMBL" id="JAAOLE020000001">
    <property type="protein sequence ID" value="NVI49139.1"/>
    <property type="molecule type" value="Genomic_DNA"/>
</dbReference>
<gene>
    <name evidence="3" type="ORF">HAP48_041085</name>
    <name evidence="4" type="ORF">WDK88_04535</name>
</gene>
<dbReference type="Proteomes" id="UP001432046">
    <property type="component" value="Chromosome"/>
</dbReference>
<dbReference type="RefSeq" id="WP_166213847.1">
    <property type="nucleotide sequence ID" value="NZ_CP088285.1"/>
</dbReference>
<dbReference type="Pfam" id="PF07963">
    <property type="entry name" value="N_methyl"/>
    <property type="match status" value="1"/>
</dbReference>
<reference evidence="4" key="3">
    <citation type="submission" date="2024-03" db="EMBL/GenBank/DDBJ databases">
        <authorList>
            <person name="Bromfield E.S.P."/>
            <person name="Cloutier S."/>
        </authorList>
    </citation>
    <scope>NUCLEOTIDE SEQUENCE</scope>
    <source>
        <strain evidence="4">5S5</strain>
    </source>
</reference>
<keyword evidence="2" id="KW-0472">Membrane</keyword>
<evidence type="ECO:0000313" key="4">
    <source>
        <dbReference type="EMBL" id="WXC80915.1"/>
    </source>
</evidence>
<name>A0A974A673_9BRAD</name>
<sequence>MTPARTDQRAHERGFTLIETIVALALMGLLLSALASITAQWLPSWNRGLDRIQRSELIGIALERIGADLAAAEFVAANRDAHKPLFDGSELSVTFVRTSVGPNAGPGLDIVRLGEIRDRGEFVTVRSQARFTPLADGVSLSEQVHLGSPVVLLRAPYRLSFAYAGADRAWKSVWRDADRLPAMIRLTVRDAASQRILSVSTIAPVHVQIPSDCTKPDGNCGDKRNSDGNADQGKTSTDQGKT</sequence>
<organism evidence="3">
    <name type="scientific">Bradyrhizobium septentrionale</name>
    <dbReference type="NCBI Taxonomy" id="1404411"/>
    <lineage>
        <taxon>Bacteria</taxon>
        <taxon>Pseudomonadati</taxon>
        <taxon>Pseudomonadota</taxon>
        <taxon>Alphaproteobacteria</taxon>
        <taxon>Hyphomicrobiales</taxon>
        <taxon>Nitrobacteraceae</taxon>
        <taxon>Bradyrhizobium</taxon>
    </lineage>
</organism>
<dbReference type="EMBL" id="CP147711">
    <property type="protein sequence ID" value="WXC80915.1"/>
    <property type="molecule type" value="Genomic_DNA"/>
</dbReference>
<dbReference type="InterPro" id="IPR012902">
    <property type="entry name" value="N_methyl_site"/>
</dbReference>
<protein>
    <submittedName>
        <fullName evidence="3">Prepilin-type N-terminal cleavage/methylation domain-containing protein</fullName>
    </submittedName>
    <submittedName>
        <fullName evidence="4">Type II secretion system protein</fullName>
    </submittedName>
</protein>
<evidence type="ECO:0000313" key="3">
    <source>
        <dbReference type="EMBL" id="NVI49139.1"/>
    </source>
</evidence>
<keyword evidence="2" id="KW-1133">Transmembrane helix</keyword>
<proteinExistence type="predicted"/>
<evidence type="ECO:0000313" key="5">
    <source>
        <dbReference type="Proteomes" id="UP001432046"/>
    </source>
</evidence>
<keyword evidence="2" id="KW-0812">Transmembrane</keyword>
<evidence type="ECO:0000256" key="1">
    <source>
        <dbReference type="SAM" id="MobiDB-lite"/>
    </source>
</evidence>
<evidence type="ECO:0000256" key="2">
    <source>
        <dbReference type="SAM" id="Phobius"/>
    </source>
</evidence>